<evidence type="ECO:0000259" key="5">
    <source>
        <dbReference type="PROSITE" id="PS50977"/>
    </source>
</evidence>
<dbReference type="Gene3D" id="1.10.357.10">
    <property type="entry name" value="Tetracycline Repressor, domain 2"/>
    <property type="match status" value="1"/>
</dbReference>
<dbReference type="EMBL" id="JBHSON010000086">
    <property type="protein sequence ID" value="MFC5752386.1"/>
    <property type="molecule type" value="Genomic_DNA"/>
</dbReference>
<sequence>MARTTGGARTSGGLRERLLASALRLFVEHGFRGTSLAGIAADVGCSKASLLYHFSNKEAILAELLLPIGREVAALDVRLAGLDGEKAAAATVHGFVDLTLRYRREIKLLFDTDAECRPDLEVEGLEGVEERLLDAMAGRSAEPSDRVAALMALSGMFVTSAADLPYDDDTLRAAMVAAALRTLGRAHD</sequence>
<dbReference type="PROSITE" id="PS50977">
    <property type="entry name" value="HTH_TETR_2"/>
    <property type="match status" value="1"/>
</dbReference>
<dbReference type="SUPFAM" id="SSF46689">
    <property type="entry name" value="Homeodomain-like"/>
    <property type="match status" value="1"/>
</dbReference>
<name>A0ABW1AA75_9ACTN</name>
<feature type="DNA-binding region" description="H-T-H motif" evidence="4">
    <location>
        <begin position="35"/>
        <end position="54"/>
    </location>
</feature>
<dbReference type="RefSeq" id="WP_378288346.1">
    <property type="nucleotide sequence ID" value="NZ_JBHSON010000086.1"/>
</dbReference>
<keyword evidence="2 4" id="KW-0238">DNA-binding</keyword>
<gene>
    <name evidence="6" type="ORF">ACFPZN_42810</name>
</gene>
<evidence type="ECO:0000313" key="6">
    <source>
        <dbReference type="EMBL" id="MFC5752386.1"/>
    </source>
</evidence>
<evidence type="ECO:0000256" key="4">
    <source>
        <dbReference type="PROSITE-ProRule" id="PRU00335"/>
    </source>
</evidence>
<feature type="domain" description="HTH tetR-type" evidence="5">
    <location>
        <begin position="12"/>
        <end position="72"/>
    </location>
</feature>
<keyword evidence="1" id="KW-0805">Transcription regulation</keyword>
<dbReference type="PRINTS" id="PR00455">
    <property type="entry name" value="HTHTETR"/>
</dbReference>
<organism evidence="6 7">
    <name type="scientific">Actinomadura rugatobispora</name>
    <dbReference type="NCBI Taxonomy" id="1994"/>
    <lineage>
        <taxon>Bacteria</taxon>
        <taxon>Bacillati</taxon>
        <taxon>Actinomycetota</taxon>
        <taxon>Actinomycetes</taxon>
        <taxon>Streptosporangiales</taxon>
        <taxon>Thermomonosporaceae</taxon>
        <taxon>Actinomadura</taxon>
    </lineage>
</organism>
<dbReference type="InterPro" id="IPR050109">
    <property type="entry name" value="HTH-type_TetR-like_transc_reg"/>
</dbReference>
<proteinExistence type="predicted"/>
<evidence type="ECO:0000313" key="7">
    <source>
        <dbReference type="Proteomes" id="UP001596074"/>
    </source>
</evidence>
<reference evidence="7" key="1">
    <citation type="journal article" date="2019" name="Int. J. Syst. Evol. Microbiol.">
        <title>The Global Catalogue of Microorganisms (GCM) 10K type strain sequencing project: providing services to taxonomists for standard genome sequencing and annotation.</title>
        <authorList>
            <consortium name="The Broad Institute Genomics Platform"/>
            <consortium name="The Broad Institute Genome Sequencing Center for Infectious Disease"/>
            <person name="Wu L."/>
            <person name="Ma J."/>
        </authorList>
    </citation>
    <scope>NUCLEOTIDE SEQUENCE [LARGE SCALE GENOMIC DNA]</scope>
    <source>
        <strain evidence="7">KCTC 42087</strain>
    </source>
</reference>
<dbReference type="PANTHER" id="PTHR30055">
    <property type="entry name" value="HTH-TYPE TRANSCRIPTIONAL REGULATOR RUTR"/>
    <property type="match status" value="1"/>
</dbReference>
<dbReference type="InterPro" id="IPR001647">
    <property type="entry name" value="HTH_TetR"/>
</dbReference>
<evidence type="ECO:0000256" key="3">
    <source>
        <dbReference type="ARBA" id="ARBA00023163"/>
    </source>
</evidence>
<comment type="caution">
    <text evidence="6">The sequence shown here is derived from an EMBL/GenBank/DDBJ whole genome shotgun (WGS) entry which is preliminary data.</text>
</comment>
<evidence type="ECO:0000256" key="2">
    <source>
        <dbReference type="ARBA" id="ARBA00023125"/>
    </source>
</evidence>
<keyword evidence="7" id="KW-1185">Reference proteome</keyword>
<dbReference type="PANTHER" id="PTHR30055:SF234">
    <property type="entry name" value="HTH-TYPE TRANSCRIPTIONAL REGULATOR BETI"/>
    <property type="match status" value="1"/>
</dbReference>
<keyword evidence="3" id="KW-0804">Transcription</keyword>
<dbReference type="InterPro" id="IPR009057">
    <property type="entry name" value="Homeodomain-like_sf"/>
</dbReference>
<dbReference type="Pfam" id="PF00440">
    <property type="entry name" value="TetR_N"/>
    <property type="match status" value="1"/>
</dbReference>
<protein>
    <submittedName>
        <fullName evidence="6">TetR/AcrR family transcriptional regulator</fullName>
    </submittedName>
</protein>
<dbReference type="Proteomes" id="UP001596074">
    <property type="component" value="Unassembled WGS sequence"/>
</dbReference>
<accession>A0ABW1AA75</accession>
<evidence type="ECO:0000256" key="1">
    <source>
        <dbReference type="ARBA" id="ARBA00023015"/>
    </source>
</evidence>